<evidence type="ECO:0008006" key="4">
    <source>
        <dbReference type="Google" id="ProtNLM"/>
    </source>
</evidence>
<feature type="compositionally biased region" description="Basic and acidic residues" evidence="1">
    <location>
        <begin position="26"/>
        <end position="37"/>
    </location>
</feature>
<accession>A0AB38UUU5</accession>
<evidence type="ECO:0000313" key="3">
    <source>
        <dbReference type="Proteomes" id="UP000279331"/>
    </source>
</evidence>
<evidence type="ECO:0000313" key="2">
    <source>
        <dbReference type="EMBL" id="VAZ84454.1"/>
    </source>
</evidence>
<feature type="compositionally biased region" description="Basic and acidic residues" evidence="1">
    <location>
        <begin position="56"/>
        <end position="71"/>
    </location>
</feature>
<gene>
    <name evidence="2" type="ORF">LAUMK42_03276</name>
</gene>
<dbReference type="Proteomes" id="UP000279331">
    <property type="component" value="Unassembled WGS sequence"/>
</dbReference>
<feature type="region of interest" description="Disordered" evidence="1">
    <location>
        <begin position="26"/>
        <end position="71"/>
    </location>
</feature>
<protein>
    <recommendedName>
        <fullName evidence="4">HNH endonuclease</fullName>
    </recommendedName>
</protein>
<reference evidence="2 3" key="1">
    <citation type="submission" date="2018-09" db="EMBL/GenBank/DDBJ databases">
        <authorList>
            <person name="Tagini F."/>
        </authorList>
    </citation>
    <scope>NUCLEOTIDE SEQUENCE [LARGE SCALE GENOMIC DNA]</scope>
    <source>
        <strain evidence="2 3">MK42</strain>
    </source>
</reference>
<sequence>MKATRRTDIDELTFACGVDNRLAEKGWRTRKNTRGDTEWIPPAHLDRGQPPTNPYHHPERFLSDRDDDHPD</sequence>
<dbReference type="AlphaFoldDB" id="A0AB38UUU5"/>
<organism evidence="2 3">
    <name type="scientific">Mycobacterium persicum</name>
    <dbReference type="NCBI Taxonomy" id="1487726"/>
    <lineage>
        <taxon>Bacteria</taxon>
        <taxon>Bacillati</taxon>
        <taxon>Actinomycetota</taxon>
        <taxon>Actinomycetes</taxon>
        <taxon>Mycobacteriales</taxon>
        <taxon>Mycobacteriaceae</taxon>
        <taxon>Mycobacterium</taxon>
    </lineage>
</organism>
<dbReference type="RefSeq" id="WP_183155296.1">
    <property type="nucleotide sequence ID" value="NZ_MWKV01000001.1"/>
</dbReference>
<evidence type="ECO:0000256" key="1">
    <source>
        <dbReference type="SAM" id="MobiDB-lite"/>
    </source>
</evidence>
<dbReference type="EMBL" id="UPHL01000092">
    <property type="protein sequence ID" value="VAZ84454.1"/>
    <property type="molecule type" value="Genomic_DNA"/>
</dbReference>
<proteinExistence type="predicted"/>
<name>A0AB38UUU5_9MYCO</name>
<comment type="caution">
    <text evidence="2">The sequence shown here is derived from an EMBL/GenBank/DDBJ whole genome shotgun (WGS) entry which is preliminary data.</text>
</comment>